<dbReference type="AlphaFoldDB" id="A0ABD5S4W7"/>
<evidence type="ECO:0000313" key="2">
    <source>
        <dbReference type="EMBL" id="MFC6726734.1"/>
    </source>
</evidence>
<dbReference type="Proteomes" id="UP001596328">
    <property type="component" value="Unassembled WGS sequence"/>
</dbReference>
<dbReference type="EMBL" id="JBHSWU010001350">
    <property type="protein sequence ID" value="MFC6726734.1"/>
    <property type="molecule type" value="Genomic_DNA"/>
</dbReference>
<dbReference type="Pfam" id="PF02254">
    <property type="entry name" value="TrkA_N"/>
    <property type="match status" value="1"/>
</dbReference>
<feature type="domain" description="RCK N-terminal" evidence="1">
    <location>
        <begin position="3"/>
        <end position="39"/>
    </location>
</feature>
<keyword evidence="3" id="KW-1185">Reference proteome</keyword>
<reference evidence="2 3" key="1">
    <citation type="journal article" date="2019" name="Int. J. Syst. Evol. Microbiol.">
        <title>The Global Catalogue of Microorganisms (GCM) 10K type strain sequencing project: providing services to taxonomists for standard genome sequencing and annotation.</title>
        <authorList>
            <consortium name="The Broad Institute Genomics Platform"/>
            <consortium name="The Broad Institute Genome Sequencing Center for Infectious Disease"/>
            <person name="Wu L."/>
            <person name="Ma J."/>
        </authorList>
    </citation>
    <scope>NUCLEOTIDE SEQUENCE [LARGE SCALE GENOMIC DNA]</scope>
    <source>
        <strain evidence="2 3">NBRC 111368</strain>
    </source>
</reference>
<dbReference type="InterPro" id="IPR036291">
    <property type="entry name" value="NAD(P)-bd_dom_sf"/>
</dbReference>
<protein>
    <submittedName>
        <fullName evidence="2">NAD-binding protein</fullName>
    </submittedName>
</protein>
<evidence type="ECO:0000259" key="1">
    <source>
        <dbReference type="Pfam" id="PF02254"/>
    </source>
</evidence>
<dbReference type="InterPro" id="IPR003148">
    <property type="entry name" value="RCK_N"/>
</dbReference>
<proteinExistence type="predicted"/>
<accession>A0ABD5S4W7</accession>
<evidence type="ECO:0000313" key="3">
    <source>
        <dbReference type="Proteomes" id="UP001596328"/>
    </source>
</evidence>
<comment type="caution">
    <text evidence="2">The sequence shown here is derived from an EMBL/GenBank/DDBJ whole genome shotgun (WGS) entry which is preliminary data.</text>
</comment>
<dbReference type="Gene3D" id="3.40.50.720">
    <property type="entry name" value="NAD(P)-binding Rossmann-like Domain"/>
    <property type="match status" value="1"/>
</dbReference>
<sequence>MRFVITGSGRVGLRTARVLREEGHEVTLVERDRDQAERA</sequence>
<name>A0ABD5S4W7_9EURY</name>
<feature type="non-terminal residue" evidence="2">
    <location>
        <position position="39"/>
    </location>
</feature>
<organism evidence="2 3">
    <name type="scientific">Halobium palmae</name>
    <dbReference type="NCBI Taxonomy" id="1776492"/>
    <lineage>
        <taxon>Archaea</taxon>
        <taxon>Methanobacteriati</taxon>
        <taxon>Methanobacteriota</taxon>
        <taxon>Stenosarchaea group</taxon>
        <taxon>Halobacteria</taxon>
        <taxon>Halobacteriales</taxon>
        <taxon>Haloferacaceae</taxon>
        <taxon>Halobium</taxon>
    </lineage>
</organism>
<gene>
    <name evidence="2" type="ORF">ACFQE1_20645</name>
</gene>
<dbReference type="SUPFAM" id="SSF51735">
    <property type="entry name" value="NAD(P)-binding Rossmann-fold domains"/>
    <property type="match status" value="1"/>
</dbReference>